<evidence type="ECO:0000313" key="5">
    <source>
        <dbReference type="Proteomes" id="UP001652700"/>
    </source>
</evidence>
<keyword evidence="1" id="KW-0694">RNA-binding</keyword>
<dbReference type="OrthoDB" id="6363432at2759"/>
<feature type="region of interest" description="Disordered" evidence="2">
    <location>
        <begin position="1"/>
        <end position="144"/>
    </location>
</feature>
<keyword evidence="5" id="KW-1185">Reference proteome</keyword>
<feature type="domain" description="DRBM" evidence="3">
    <location>
        <begin position="158"/>
        <end position="224"/>
    </location>
</feature>
<dbReference type="AlphaFoldDB" id="A0A6P7G2J4"/>
<feature type="domain" description="DRBM" evidence="3">
    <location>
        <begin position="302"/>
        <end position="368"/>
    </location>
</feature>
<proteinExistence type="predicted"/>
<dbReference type="Gene3D" id="3.30.160.20">
    <property type="match status" value="2"/>
</dbReference>
<evidence type="ECO:0000256" key="2">
    <source>
        <dbReference type="SAM" id="MobiDB-lite"/>
    </source>
</evidence>
<dbReference type="GeneID" id="114333169"/>
<dbReference type="Proteomes" id="UP001652700">
    <property type="component" value="Unplaced"/>
</dbReference>
<dbReference type="SUPFAM" id="SSF54768">
    <property type="entry name" value="dsRNA-binding domain-like"/>
    <property type="match status" value="2"/>
</dbReference>
<gene>
    <name evidence="6" type="primary">LOC114333169</name>
</gene>
<sequence>MSYSTRRSTGYNTPQTQNVGNVGQRRPVVTNNFVQGQQKPPQQQQQQQVQQNKPTTPATARPQATTPQAGIQFRAQQQTPQANQQAATTQAAANAARLQQQAQAQQIKHDADQSMDATNGSDSTEVKKKPFWANKTGSKVTKRERVRRRNVRLSKILQPKNAVMILNELVRNTSYTVDELSQKYDGNQFKATVLYEGIEHVGYGRSKINAKNTAAEAALKHYVKTNKLTEVKKDDEGNEKMDVSEDDATQAPLPWQHVASFALYKLFSSWGEDLNVNQNQSIPSGEKLHENKPAKKMPENPDTINPLMLVNQMLPQAQFEEIGKTGNPPNVLFSFKCIVDGESFIGTGSNKKAAKKMAAFGACSKVLGIQYPPDVYVSTK</sequence>
<evidence type="ECO:0000313" key="4">
    <source>
        <dbReference type="EnsemblMetazoa" id="XP_028138815.1"/>
    </source>
</evidence>
<evidence type="ECO:0000313" key="6">
    <source>
        <dbReference type="RefSeq" id="XP_028138815.1"/>
    </source>
</evidence>
<protein>
    <submittedName>
        <fullName evidence="6">Double-stranded RNA-specific editase 1</fullName>
    </submittedName>
</protein>
<evidence type="ECO:0000256" key="1">
    <source>
        <dbReference type="PROSITE-ProRule" id="PRU00266"/>
    </source>
</evidence>
<dbReference type="Pfam" id="PF00035">
    <property type="entry name" value="dsrm"/>
    <property type="match status" value="1"/>
</dbReference>
<dbReference type="SMART" id="SM00358">
    <property type="entry name" value="DSRM"/>
    <property type="match status" value="2"/>
</dbReference>
<dbReference type="FunCoup" id="A0A6P7G2J4">
    <property type="interactions" value="3"/>
</dbReference>
<dbReference type="RefSeq" id="XP_028138815.1">
    <property type="nucleotide sequence ID" value="XM_028283014.1"/>
</dbReference>
<organism evidence="6">
    <name type="scientific">Diabrotica virgifera virgifera</name>
    <name type="common">western corn rootworm</name>
    <dbReference type="NCBI Taxonomy" id="50390"/>
    <lineage>
        <taxon>Eukaryota</taxon>
        <taxon>Metazoa</taxon>
        <taxon>Ecdysozoa</taxon>
        <taxon>Arthropoda</taxon>
        <taxon>Hexapoda</taxon>
        <taxon>Insecta</taxon>
        <taxon>Pterygota</taxon>
        <taxon>Neoptera</taxon>
        <taxon>Endopterygota</taxon>
        <taxon>Coleoptera</taxon>
        <taxon>Polyphaga</taxon>
        <taxon>Cucujiformia</taxon>
        <taxon>Chrysomeloidea</taxon>
        <taxon>Chrysomelidae</taxon>
        <taxon>Galerucinae</taxon>
        <taxon>Diabroticina</taxon>
        <taxon>Diabroticites</taxon>
        <taxon>Diabrotica</taxon>
    </lineage>
</organism>
<feature type="compositionally biased region" description="Basic and acidic residues" evidence="2">
    <location>
        <begin position="286"/>
        <end position="299"/>
    </location>
</feature>
<feature type="compositionally biased region" description="Low complexity" evidence="2">
    <location>
        <begin position="34"/>
        <end position="106"/>
    </location>
</feature>
<dbReference type="InterPro" id="IPR014720">
    <property type="entry name" value="dsRBD_dom"/>
</dbReference>
<feature type="compositionally biased region" description="Polar residues" evidence="2">
    <location>
        <begin position="1"/>
        <end position="21"/>
    </location>
</feature>
<accession>A0A6P7G2J4</accession>
<dbReference type="GO" id="GO:0010468">
    <property type="term" value="P:regulation of gene expression"/>
    <property type="evidence" value="ECO:0007669"/>
    <property type="project" value="UniProtKB-ARBA"/>
</dbReference>
<dbReference type="EnsemblMetazoa" id="XM_028283014.2">
    <property type="protein sequence ID" value="XP_028138815.1"/>
    <property type="gene ID" value="LOC114333169"/>
</dbReference>
<reference evidence="4" key="2">
    <citation type="submission" date="2025-05" db="UniProtKB">
        <authorList>
            <consortium name="EnsemblMetazoa"/>
        </authorList>
    </citation>
    <scope>IDENTIFICATION</scope>
</reference>
<reference evidence="6" key="1">
    <citation type="submission" date="2025-04" db="UniProtKB">
        <authorList>
            <consortium name="RefSeq"/>
        </authorList>
    </citation>
    <scope>IDENTIFICATION</scope>
    <source>
        <tissue evidence="6">Whole insect</tissue>
    </source>
</reference>
<dbReference type="PROSITE" id="PS50137">
    <property type="entry name" value="DS_RBD"/>
    <property type="match status" value="2"/>
</dbReference>
<dbReference type="KEGG" id="dvv:114333169"/>
<feature type="region of interest" description="Disordered" evidence="2">
    <location>
        <begin position="281"/>
        <end position="300"/>
    </location>
</feature>
<dbReference type="GO" id="GO:0003723">
    <property type="term" value="F:RNA binding"/>
    <property type="evidence" value="ECO:0007669"/>
    <property type="project" value="UniProtKB-UniRule"/>
</dbReference>
<dbReference type="CTD" id="43981"/>
<name>A0A6P7G2J4_DIAVI</name>
<dbReference type="InParanoid" id="A0A6P7G2J4"/>
<evidence type="ECO:0000259" key="3">
    <source>
        <dbReference type="PROSITE" id="PS50137"/>
    </source>
</evidence>